<feature type="transmembrane region" description="Helical" evidence="5">
    <location>
        <begin position="28"/>
        <end position="53"/>
    </location>
</feature>
<evidence type="ECO:0000256" key="5">
    <source>
        <dbReference type="SAM" id="Phobius"/>
    </source>
</evidence>
<keyword evidence="2 5" id="KW-0812">Transmembrane</keyword>
<feature type="transmembrane region" description="Helical" evidence="5">
    <location>
        <begin position="175"/>
        <end position="192"/>
    </location>
</feature>
<dbReference type="GO" id="GO:0008381">
    <property type="term" value="F:mechanosensitive monoatomic ion channel activity"/>
    <property type="evidence" value="ECO:0007669"/>
    <property type="project" value="InterPro"/>
</dbReference>
<dbReference type="EMBL" id="JADIMZ010000070">
    <property type="protein sequence ID" value="MBO8432575.1"/>
    <property type="molecule type" value="Genomic_DNA"/>
</dbReference>
<dbReference type="InterPro" id="IPR010920">
    <property type="entry name" value="LSM_dom_sf"/>
</dbReference>
<evidence type="ECO:0000256" key="3">
    <source>
        <dbReference type="ARBA" id="ARBA00022989"/>
    </source>
</evidence>
<evidence type="ECO:0000256" key="2">
    <source>
        <dbReference type="ARBA" id="ARBA00022692"/>
    </source>
</evidence>
<dbReference type="PANTHER" id="PTHR30414">
    <property type="entry name" value="MINICONDUCTANCE MECHANOSENSITIVE CHANNEL YBDG"/>
    <property type="match status" value="1"/>
</dbReference>
<keyword evidence="4 5" id="KW-0472">Membrane</keyword>
<proteinExistence type="predicted"/>
<dbReference type="GO" id="GO:0005886">
    <property type="term" value="C:plasma membrane"/>
    <property type="evidence" value="ECO:0007669"/>
    <property type="project" value="TreeGrafter"/>
</dbReference>
<reference evidence="7" key="1">
    <citation type="submission" date="2020-10" db="EMBL/GenBank/DDBJ databases">
        <authorList>
            <person name="Gilroy R."/>
        </authorList>
    </citation>
    <scope>NUCLEOTIDE SEQUENCE</scope>
    <source>
        <strain evidence="7">2889</strain>
    </source>
</reference>
<feature type="transmembrane region" description="Helical" evidence="5">
    <location>
        <begin position="144"/>
        <end position="169"/>
    </location>
</feature>
<dbReference type="Proteomes" id="UP000823612">
    <property type="component" value="Unassembled WGS sequence"/>
</dbReference>
<name>A0A9D9GZA6_9BACT</name>
<dbReference type="GO" id="GO:0071470">
    <property type="term" value="P:cellular response to osmotic stress"/>
    <property type="evidence" value="ECO:0007669"/>
    <property type="project" value="InterPro"/>
</dbReference>
<comment type="subcellular location">
    <subcellularLocation>
        <location evidence="1">Membrane</location>
    </subcellularLocation>
</comment>
<evidence type="ECO:0000256" key="1">
    <source>
        <dbReference type="ARBA" id="ARBA00004370"/>
    </source>
</evidence>
<evidence type="ECO:0000313" key="7">
    <source>
        <dbReference type="EMBL" id="MBO8432575.1"/>
    </source>
</evidence>
<evidence type="ECO:0000313" key="8">
    <source>
        <dbReference type="Proteomes" id="UP000823612"/>
    </source>
</evidence>
<dbReference type="Pfam" id="PF00924">
    <property type="entry name" value="MS_channel_2nd"/>
    <property type="match status" value="1"/>
</dbReference>
<organism evidence="7 8">
    <name type="scientific">Candidatus Pullibacteroides excrementavium</name>
    <dbReference type="NCBI Taxonomy" id="2840905"/>
    <lineage>
        <taxon>Bacteria</taxon>
        <taxon>Pseudomonadati</taxon>
        <taxon>Bacteroidota</taxon>
        <taxon>Bacteroidia</taxon>
        <taxon>Bacteroidales</taxon>
        <taxon>Candidatus Pullibacteroides</taxon>
    </lineage>
</organism>
<feature type="transmembrane region" description="Helical" evidence="5">
    <location>
        <begin position="80"/>
        <end position="99"/>
    </location>
</feature>
<gene>
    <name evidence="7" type="ORF">IAB08_04710</name>
</gene>
<dbReference type="SUPFAM" id="SSF50182">
    <property type="entry name" value="Sm-like ribonucleoproteins"/>
    <property type="match status" value="1"/>
</dbReference>
<evidence type="ECO:0000256" key="4">
    <source>
        <dbReference type="ARBA" id="ARBA00023136"/>
    </source>
</evidence>
<dbReference type="Gene3D" id="2.30.30.60">
    <property type="match status" value="1"/>
</dbReference>
<feature type="domain" description="Mechanosensitive ion channel MscS" evidence="6">
    <location>
        <begin position="195"/>
        <end position="262"/>
    </location>
</feature>
<feature type="transmembrane region" description="Helical" evidence="5">
    <location>
        <begin position="111"/>
        <end position="132"/>
    </location>
</feature>
<sequence length="428" mass="47910">MLRFLFDWIHDASDYLIQHGWNESLVNFLSGVFILAVLVASAFVVYWVVRIILKKILKAAYRRHPKAWIEVLLKRQTLSFICYFLLCLFYSKGIAYMFSELPAWIPFVTKVLKLLSLYFFLRALTGVIWTIFDIRQATIVNKTVAMKGLIQFITVIVYFIGGIVAVAILANKQPLAFIGGLSAASAVLMLVFKDSIVGLVAGVQISLNDMVRIGDWITMPSQGVDGNVIDISLTTVKVQNFDLTIISMPTAALISQSVQNWRGLQISGGRRIQRSIYLDLTSIEFCNDAMLEQFGKMDLLHDFIESRKTGKDASGSAGKEILTNVDVFMKYTEAYLRNHPKIHHESDFTLLVRQLPAGDDGLPVQVYCFTVTPEWVAYEAIASQVMSHLLAMLPFFGLRVYQRSALADTRNLAWGDLPVSGKKADGGA</sequence>
<dbReference type="AlphaFoldDB" id="A0A9D9GZA6"/>
<keyword evidence="3 5" id="KW-1133">Transmembrane helix</keyword>
<evidence type="ECO:0000259" key="6">
    <source>
        <dbReference type="Pfam" id="PF00924"/>
    </source>
</evidence>
<dbReference type="PANTHER" id="PTHR30414:SF0">
    <property type="entry name" value="MINICONDUCTANCE MECHANOSENSITIVE CHANNEL YBDG"/>
    <property type="match status" value="1"/>
</dbReference>
<accession>A0A9D9GZA6</accession>
<dbReference type="InterPro" id="IPR023408">
    <property type="entry name" value="MscS_beta-dom_sf"/>
</dbReference>
<dbReference type="InterPro" id="IPR006685">
    <property type="entry name" value="MscS_channel_2nd"/>
</dbReference>
<comment type="caution">
    <text evidence="7">The sequence shown here is derived from an EMBL/GenBank/DDBJ whole genome shotgun (WGS) entry which is preliminary data.</text>
</comment>
<protein>
    <submittedName>
        <fullName evidence="7">Mechanosensitive ion channel</fullName>
    </submittedName>
</protein>
<dbReference type="InterPro" id="IPR030192">
    <property type="entry name" value="YbdG"/>
</dbReference>
<reference evidence="7" key="2">
    <citation type="journal article" date="2021" name="PeerJ">
        <title>Extensive microbial diversity within the chicken gut microbiome revealed by metagenomics and culture.</title>
        <authorList>
            <person name="Gilroy R."/>
            <person name="Ravi A."/>
            <person name="Getino M."/>
            <person name="Pursley I."/>
            <person name="Horton D.L."/>
            <person name="Alikhan N.F."/>
            <person name="Baker D."/>
            <person name="Gharbi K."/>
            <person name="Hall N."/>
            <person name="Watson M."/>
            <person name="Adriaenssens E.M."/>
            <person name="Foster-Nyarko E."/>
            <person name="Jarju S."/>
            <person name="Secka A."/>
            <person name="Antonio M."/>
            <person name="Oren A."/>
            <person name="Chaudhuri R.R."/>
            <person name="La Ragione R."/>
            <person name="Hildebrand F."/>
            <person name="Pallen M.J."/>
        </authorList>
    </citation>
    <scope>NUCLEOTIDE SEQUENCE</scope>
    <source>
        <strain evidence="7">2889</strain>
    </source>
</reference>